<gene>
    <name evidence="2" type="ORF">M427DRAFT_70179</name>
</gene>
<dbReference type="EMBL" id="KQ965764">
    <property type="protein sequence ID" value="KXS15082.1"/>
    <property type="molecule type" value="Genomic_DNA"/>
</dbReference>
<name>A0A139AE39_GONPJ</name>
<evidence type="ECO:0000259" key="1">
    <source>
        <dbReference type="PROSITE" id="PS50181"/>
    </source>
</evidence>
<dbReference type="InterPro" id="IPR036047">
    <property type="entry name" value="F-box-like_dom_sf"/>
</dbReference>
<dbReference type="CDD" id="cd09917">
    <property type="entry name" value="F-box_SF"/>
    <property type="match status" value="1"/>
</dbReference>
<keyword evidence="3" id="KW-1185">Reference proteome</keyword>
<protein>
    <recommendedName>
        <fullName evidence="1">F-box domain-containing protein</fullName>
    </recommendedName>
</protein>
<reference evidence="2 3" key="1">
    <citation type="journal article" date="2015" name="Genome Biol. Evol.">
        <title>Phylogenomic analyses indicate that early fungi evolved digesting cell walls of algal ancestors of land plants.</title>
        <authorList>
            <person name="Chang Y."/>
            <person name="Wang S."/>
            <person name="Sekimoto S."/>
            <person name="Aerts A.L."/>
            <person name="Choi C."/>
            <person name="Clum A."/>
            <person name="LaButti K.M."/>
            <person name="Lindquist E.A."/>
            <person name="Yee Ngan C."/>
            <person name="Ohm R.A."/>
            <person name="Salamov A.A."/>
            <person name="Grigoriev I.V."/>
            <person name="Spatafora J.W."/>
            <person name="Berbee M.L."/>
        </authorList>
    </citation>
    <scope>NUCLEOTIDE SEQUENCE [LARGE SCALE GENOMIC DNA]</scope>
    <source>
        <strain evidence="2 3">JEL478</strain>
    </source>
</reference>
<sequence>MSADHFATQSANVHALSDLLPRRNPQSTLLPQMICLSAPTHLLDLPFEILEAIFSFLATDSLASSAIACRNGGRIARELRTWSGEHHLRVENTFGSSEKFQKAIQRAISVPLRAIFNGDASASASCVTMVTLDREYMPIDVTLIGRILDTFTSVREARFVGCLAFGSDFVEMGSKERVSRWMGGALRVLDLSDSKGRVMAKAKGPLGRNHCTGETAWKSFMDSWELTLMMYTELVHDVDMDAETILSFVAYPLLYTSCDENPAYSWNLDGFLRLLPPFWRMSSVWDSDDPLGRGRGALSQVPASVLGVHAGLRDVPPICGVDRVFPFDMPDRSAPSVFAHLRPVRHGCCFLRRPSHHVQQRRGYDAGVSVATLFAQDYDGPPWPFLVAGSSIPPLRQRLPCARASSLLMALSEEVDTRASPPDAIDDEVYFTLCRVRLYPCEMVQSMSSEAPNDSTMGAFPPETTATSASTPAAAASWTAQFPTLRATKTRV</sequence>
<evidence type="ECO:0000313" key="3">
    <source>
        <dbReference type="Proteomes" id="UP000070544"/>
    </source>
</evidence>
<accession>A0A139AE39</accession>
<dbReference type="PROSITE" id="PS50181">
    <property type="entry name" value="FBOX"/>
    <property type="match status" value="1"/>
</dbReference>
<organism evidence="2 3">
    <name type="scientific">Gonapodya prolifera (strain JEL478)</name>
    <name type="common">Monoblepharis prolifera</name>
    <dbReference type="NCBI Taxonomy" id="1344416"/>
    <lineage>
        <taxon>Eukaryota</taxon>
        <taxon>Fungi</taxon>
        <taxon>Fungi incertae sedis</taxon>
        <taxon>Chytridiomycota</taxon>
        <taxon>Chytridiomycota incertae sedis</taxon>
        <taxon>Monoblepharidomycetes</taxon>
        <taxon>Monoblepharidales</taxon>
        <taxon>Gonapodyaceae</taxon>
        <taxon>Gonapodya</taxon>
    </lineage>
</organism>
<dbReference type="Proteomes" id="UP000070544">
    <property type="component" value="Unassembled WGS sequence"/>
</dbReference>
<dbReference type="AlphaFoldDB" id="A0A139AE39"/>
<dbReference type="InterPro" id="IPR001810">
    <property type="entry name" value="F-box_dom"/>
</dbReference>
<dbReference type="OrthoDB" id="722566at2759"/>
<feature type="domain" description="F-box" evidence="1">
    <location>
        <begin position="39"/>
        <end position="85"/>
    </location>
</feature>
<proteinExistence type="predicted"/>
<evidence type="ECO:0000313" key="2">
    <source>
        <dbReference type="EMBL" id="KXS15082.1"/>
    </source>
</evidence>
<dbReference type="SUPFAM" id="SSF81383">
    <property type="entry name" value="F-box domain"/>
    <property type="match status" value="1"/>
</dbReference>